<dbReference type="NCBIfam" id="TIGR04131">
    <property type="entry name" value="Bac_Flav_CTERM"/>
    <property type="match status" value="1"/>
</dbReference>
<dbReference type="Proteomes" id="UP000198381">
    <property type="component" value="Unassembled WGS sequence"/>
</dbReference>
<evidence type="ECO:0008006" key="4">
    <source>
        <dbReference type="Google" id="ProtNLM"/>
    </source>
</evidence>
<keyword evidence="1" id="KW-0732">Signal</keyword>
<keyword evidence="3" id="KW-1185">Reference proteome</keyword>
<dbReference type="EMBL" id="MUHD01000010">
    <property type="protein sequence ID" value="OXB09772.1"/>
    <property type="molecule type" value="Genomic_DNA"/>
</dbReference>
<evidence type="ECO:0000256" key="1">
    <source>
        <dbReference type="SAM" id="SignalP"/>
    </source>
</evidence>
<evidence type="ECO:0000313" key="3">
    <source>
        <dbReference type="Proteomes" id="UP000198381"/>
    </source>
</evidence>
<comment type="caution">
    <text evidence="2">The sequence shown here is derived from an EMBL/GenBank/DDBJ whole genome shotgun (WGS) entry which is preliminary data.</text>
</comment>
<accession>A0ABX4CXI3</accession>
<proteinExistence type="predicted"/>
<evidence type="ECO:0000313" key="2">
    <source>
        <dbReference type="EMBL" id="OXB09772.1"/>
    </source>
</evidence>
<organism evidence="2 3">
    <name type="scientific">Flavobacterium plurextorum</name>
    <dbReference type="NCBI Taxonomy" id="1114867"/>
    <lineage>
        <taxon>Bacteria</taxon>
        <taxon>Pseudomonadati</taxon>
        <taxon>Bacteroidota</taxon>
        <taxon>Flavobacteriia</taxon>
        <taxon>Flavobacteriales</taxon>
        <taxon>Flavobacteriaceae</taxon>
        <taxon>Flavobacterium</taxon>
    </lineage>
</organism>
<dbReference type="Pfam" id="PF13573">
    <property type="entry name" value="SprB"/>
    <property type="match status" value="7"/>
</dbReference>
<dbReference type="Pfam" id="PF13585">
    <property type="entry name" value="CHU_C"/>
    <property type="match status" value="1"/>
</dbReference>
<dbReference type="InterPro" id="IPR025667">
    <property type="entry name" value="SprB_repeat"/>
</dbReference>
<feature type="chain" id="PRO_5046601072" description="Gliding motility-associated C-terminal domain-containing protein" evidence="1">
    <location>
        <begin position="33"/>
        <end position="5563"/>
    </location>
</feature>
<feature type="signal peptide" evidence="1">
    <location>
        <begin position="1"/>
        <end position="32"/>
    </location>
</feature>
<gene>
    <name evidence="2" type="ORF">B0A81_04960</name>
</gene>
<dbReference type="InterPro" id="IPR026341">
    <property type="entry name" value="T9SS_type_B"/>
</dbReference>
<reference evidence="2 3" key="1">
    <citation type="submission" date="2016-11" db="EMBL/GenBank/DDBJ databases">
        <title>Whole genomes of Flavobacteriaceae.</title>
        <authorList>
            <person name="Stine C."/>
            <person name="Li C."/>
            <person name="Tadesse D."/>
        </authorList>
    </citation>
    <scope>NUCLEOTIDE SEQUENCE [LARGE SCALE GENOMIC DNA]</scope>
    <source>
        <strain evidence="2 3">CCUG 60112</strain>
    </source>
</reference>
<protein>
    <recommendedName>
        <fullName evidence="4">Gliding motility-associated C-terminal domain-containing protein</fullName>
    </recommendedName>
</protein>
<sequence>MKVNNRLTMKKPTILRTLIFAVAMLFNFVSHSQNLIAFDSKFDKNLNENVFFKAANQLDNSISLSDKKETSKTEAVAELINPIIPYAQIPYAGQVVECPNDGKKLPKLFLCGGNDSRPIDIKITDAQSIVWERFISGGSCVTVSNSDCANENAAPSCWVQVGTGKDFLANSAGQFRVKIVDKAGAPSVFYFNVYQNTLIPTAVTKSDIIKNSSGTCQIDGKITVGGFGNGYEYSFTTTGAPGRWQPGNTFTTSTPGNYTAFIRIKDVVGSCEFKVINLDIKNVTLAVTTEIVSPRCFDGKGSIKVIKNEATKEYIYNIYKPVNSTSPLTFYNTKVGEFDFTFDDLDPGTYRVETLDKITKCVIDNKTNVVIPNAPAQLTSTLTKVDFTPCNSGSITVTAGGGVTPYRYLVDIDNGGFVQNGTKVITTVRPGVYTVRVIDANGCSIDKKITLDEVNKPVYTITKTDGDCANPNGFITVDVTDNNGFALEYSILGGPYATATYTTSGSVNGAKESKVYINLPPENYIISVRYKKSGVNSGRSCTDPDFPIAIGLTTALTASAGVAELSGCGPTGNVQQGKVRITNAEGGVPFTAPRGPYEYSYDGKKNWTTDKEAYVEPGTHVFYIRDAKCEIPLKAITLLSQPAPPTISVDNPVFNCDGSATTTVTVKNEGSPTTQFTYDYFIDGALNTNNPTNIFKNVTQGDHTISVSYNVVNVPTESVLLNETFGAGPDVSSPGINPNFCWERQVEATKCNNDKLFGNGEYTVTSSLRNNPYGGWWSPKDNTSKGANTNGRFLAVDAGNAIPNNAVLYRKTIKDIIPNVPIKVTFVATNLLIKTNTQPDASLTVELQNGSGVPLSSQSTGKIPKTESWVPYTRTIDPGNNTTLDFVLRLELSQVNGIDFAVDDLVVTQMPKACNTVANFPVYVDGSKAFFAGITGYKDVRCSGEQNGEITLSAKNFDAAKGFQYLVAGDPAGWQTVIPVPAATSGSITLKNLASKIYNISIRYDNTAGSCVFPVAQEIKSPKKLKVDAWVEQVLKCSAGAIIKAKASDGTPGYKYELRETDGVTVVKAFQDSDTFLDIKITGNYKVVAKDLNDCETEVLASVDIVAPVKPKLENITSNVCFDKNTGTNITIKVTDGVPDYTYTVKYNGGNPIGPSATFTGPNFTYKAANEGSYEFIVTDSFGCSSDPITQVITAQLLAVTPVTTPLDCDPAPANRAVITGTIEGGKAPFTVTITTGDKTGDLVPPTTTGNTFTYTTAVAGNYTFTIKDANNCTTTSDAKIEALVPITLSSTDVNPKCSSSSDGTVLLKPGGGSGKFTYSRDGISYDNTSYYTGLSAGVEYTFYVKDDNKCTKSIKVTLTAPDPISGTATITTPYTCDSPATITVGTVVTGGNGVYKYTLNRNGVALITQTTKVFDNISVAGDYTVTITDSNSCTFTTTPKLTIVDLNPPKGMTISTTTAATCPLKEGSVTITNVVDATNTPLPTAGLEYRIVSPTATAFQPSNVFDNIKAGVTYKFEVRDANKCTFEKTHLIDLPKDFTVTGTPTNIKCFGASDGSAIFTVSGMVVGTSYSYSVDTTPPITGSGTSTTDPFDITVSGLGAGLHTIAVTNSVTKCIVREKVTVAGPASALKLDPSDLTHVTCKVLGTAKINAVGGSGTYTYTVTQKTPVAGTAIIQTNDNLFKNLAAGTYSVSVTDGTGCNVAGTDFTINPEVKPIASIDGSSVYCAGGSGATLKVNPNTQTNYTYSINKGTSKGDGTFSGLTPGKYTIRVTDTSTGCFIDLDEEIIAIPISASTKLLADLDCDVAPASSDASIEVTILDGYPDYKYRHNTTGVFSTEAYTDVAAGSNTFTFDTGASGTHYFEITDKKGCTTIVSRVINVKETPKAVAAPTNPKCYNGTDGSIVVTASLGLSPYTYEVSTTSATTGFSTMLTNKLSNVGAGTYWIKVTDSKKCFVVVSQTLTNPAELTAHADVTTPLTCGPLNGTQSATITVTIDNPGTPFTGPNKYLYSYNGVLPAVTSNTYTTTTSGTVSVVVYDANNCPFTVVDSPVIEALDAPKNMTFVAPVPVTCAPGSDKTNLTVKVDNGVAPFKFEITDTDATVVPTAPIATGVLTQDHTFNSLAPGKYYFKVTDANKCTTDGEFTIDKPLPVLVDGSLVSNVVCKGSSDGKLTFTVSGNSGTFTYELRNSANALVPIIQSTQTVNVIDYIGLPAETYTITITNPVTKCTASKTIEVKEASVKFAFNLPTIIPITCSPNNGKVVINTVGGWGNNRYTLTLPNGTVVGPQSNSTFSNLTQSGTYGISVTDLSGTGCTITNTFDVDAPIQPDASIDVDASDLCYDETGKAEIVVIPAAVSPSYRYNINDGNYQVSGTFSNLIPGSYVVKVKDMTTGCILTLPAQTIETELKFNAGLNIAADCKGQNTEIKGTVSGGKEPYTYTVTINGTVDATVRTVTGKTFLYTDPNAANASIHTTYLFTLTDNSTGKCSVTSTVEVAPKTDPAFTAAPNSTILCNGAETGSITVTIDQSKGIGPYEIKVVKDNSALVPSIADVDYGTKTTGLPAGDYKITVTDSKGCFKVETAKIEEPTKIDFKLVDTQITCIGGTTGTTFGSIAVTLLTGGSKNAAPAKSGYTYTLTSNTSPTQVYKPTTNEDHVFQILNFGSYELTVSDINDCSVTKKVDMASPVDEMEIVVAPGTPSCTTASLIVTAKPKIAGGPYYFAKYPLDPLDPNKYDYATYAGLYQSADGVIPTVPAGDPLLLQSTFNNLKPGVIYSFIVYDFTTKCYYFKQAEVATETASTLTSDVKSANVTCTGLGNGNVSFTFDNVQGGTDKVKFEIYNSLTNTLVSPPVSGTVVLPLKGANNVGPLVPGSYYILFTEQDASGATVCVNSSKPFTISQSVVPLALEAKSNVNDNCGLNKGLVEAFARGGTLRAADVALGITAHPYLYQIYADTGAVGAIDGTDPNPIDETTFTTAFDVATQTSNTFNKEFGHYIVYVRDANGCIQSAFVEVKLDDEPFITAVVNSFCANEGSFAIDVELTTTGIGTHYYNLDNTGFVQIPSAKFSIPNLSSGNHSIKIKDFNGCGNTVTLPLIVEPLTIKASFTTPPKCEDTDGEITAVVTGGALPNNLEYTLEKTSLPAITNIVQNNDPKFVGIGAGNYKITVKDLTTTCSRSTTVDLVLPTLIDLVAADISTTPVDCTGAQGTKNNGTLTVNLKATNNNPDYTYILTPVLPAGAAISQPNNNVFTGLSAGDYTVTVKSGRGCEKTVPANVPAPLAVVASAVATPFSCAVDPAITTVVVTGLGGTGSYNFSKNGTDYFASNSATPDNKYTFEIGDIGTVQNPIYWVKDSNGCVQTTTLTTALQPLPKLISATAARSSLPDSQIDCLNNRELIEVTVVGGSVPTNLKYEVSVNSTPYSIISTSSALLTINYPATTAGATYRFRITDNVTGCEILTNLYSVPLFNAINVVATTVADVECKSAKNGSIQITVSGYSGPYTYEVFDGATAVAGSAGTHDTATSNPFIIPFGLGQGGNYTVKVVEQAYPNCNTTSTAVIVKEPAAALNLDPLDVTPLGCSTDGAVTVTAQGGWGNNVYTLTPPSGPAIVNNDGIFGNLRLDGLYGVSVKDANGCVDTDLFTLVLPTPPIATITATSDYCYDAANKATLVVKASLGVGPYLFSIDNGDTFLPSNTLPLPDDTYTFSDLSPGSYDIFVKDAYGCQSLVSEKADIKSQLFASATNEKDIFCAGTVDGTIKITAVGGYGSYTYTVKNPAGVVSAPTAFPAGLDTAYYTVPAADSGNYEIVVYDAKNCSYVITNAVVMNPPTPVDLLITDIDITPVDCNAPQGTNNNGTITVNLRPVNDSDSYNYTLTPTTPAGLPKTQSINVFSGLAPGKYKVSVTSNLNCEANVDVEILDPVAVTATADAVPFSCTVDPTKTTAVVTGGGGTGTYTFSIDGIRYFASNSIPADNKYTFELGDNGSVQDPTFYVKDSKGCIQTTTLTTALDPLPKLISVVGLFGTDMDCLNNKQEINVTISGGSNVPNPFTYNVYKDGTFIDGPLPVTGNKFTYDALSVGSYYEFEVLDNNTKCSLKSTSYEIPVFDKVKVVASTFANVDCSGNNSGSIEINILNYSGKYDYAVYNGTTPVAGASGSHDTATSNPFVIPFGLVEGNNYTVRIVETDFPSCPATSNSVIITEPDPLDLSGFKVSVKNQNCHDLKAVLTIDETTIVGGTSVYMYAVVPTTTPPTIPAGGDYNPFTTIEIATSEVSPKFDSYDVYVRDAQNCFDHVTVNISRDPMPSITSAIPTQCPSTAGTYDIPVIASGFTPNLQYSLDGNSWGTNSILVVKTTGKHTVYVRDENKCVVTQDVIILEPLKLLYDITGNPTCNGNQGEVTLIPSGGTVTPSYEYTKDNWLNTQTTPVFSGLSPGKYTFSVRDTGTNCTKDVEVVFEIPNTAIDFSLTPSKVLCNGGSTGSITVNMAAQTTTVNNNPVYTYAIDPSPIGTVLVGNVFTNLPKGRYTVTVTSGKGCPVDKIIDVEEPLAITIPNPNVLEFGCTTINKTNNATITVGLPSGGSNDYKVYEFLKNGNPIPVQRGDNPVYIESDLLGGSYVINVYDTNGCLGTTNAVIKPFVAIDFATPSAITVTKENTCINDQEIQVNVTMTGTTTPMPVLSYNVKGVSAGSTYDVINNDGAFSGLTIGNYLVKVTNLSTGCVLTMIHYVNDPNTFELVADNIKNVICYGSSTGSVDLTMVDKELIPSNNAGAFHYTITGPITAAGPLIISGTSGGATINIPNLPAGRYTVKTQLVGPPTCDVETSFLIEQPESALVLSEIHTPITCDPGNDGTIQAAAEGGWLGGDYLYELVGPVSVAYSTQSYFENLKDGVYTLNVKDINGCTDTKTITLKIPDPILVTANATVGNLLCNGDNSGEITVDLPTGGQGTNYLYILNYHSVVPAVSSAPQSSPVFSGLTAGTYSVTVVDGLNCVSQPSADVVINEPSRVEAELKLATGITCKTSATLTLSAIGGTGQYEYSIDKTFAVIAGQFSSSVTFAVGLGDHQYYVRDSRGCIGAISNNITINPVTPLDLKLDLINAVVYCKGSSTAVIDAEAVGGLGNYIYTLLDSAGGIVRPAQPTGYFDLLPKGVYVVRVDSGDCQYSSQAITINEPAEALSVTPTVTDVTCFGADDGKIVIAATGGTGVIKYAISPNLGLFDTKSVFDHLVPGLYQIIVQDENSCFQIIEREIKEPTVLEAKVVGPIIQEICDGDKDGAFTIEITGGKPPYSISLDNENGTYAPVIGTQHSFANLKGGAHKVFVKDATCLTSRDVIMDKAVVLDPITEVSYHCVNNAQANMVVVKINDSNDIADVDYSLDGTGTYQPSNVFMNVAPGTHFIVARHTNGCETQTTSFKIVSYEPFALTLAEDKGVWNIIKATATGGGGDYEYSIDGVNFSTKNEFKIYKTGTYTITVRDKNGCTVSQDYYIKYIDVCLDNYFTPNGDGVYDTWGPGCTNIYDKLEFSIFDRYGRTIAKYHYGQKWDGRYNGAELPSGDYWYVLKLNDENDAREFVGHFTLYR</sequence>
<name>A0ABX4CXI3_9FLAO</name>